<reference evidence="1" key="1">
    <citation type="journal article" date="2019" name="Genome Biol. Evol.">
        <title>Evidence of extensive intraspecific noncoding reshuffling in a 169-kb mitochondrial genome of a basidiomycetous fungus.</title>
        <authorList>
            <person name="Lee H.H."/>
            <person name="Ke H.M."/>
            <person name="Lin C.I."/>
            <person name="Lee T.J."/>
            <person name="Chung C.L."/>
            <person name="Tsai I.J."/>
        </authorList>
    </citation>
    <scope>NUCLEOTIDE SEQUENCE</scope>
    <source>
        <strain evidence="1">BCRC 35384</strain>
    </source>
</reference>
<keyword evidence="1" id="KW-0496">Mitochondrion</keyword>
<proteinExistence type="predicted"/>
<dbReference type="AlphaFoldDB" id="A0A5B9RAZ6"/>
<gene>
    <name evidence="1" type="ORF">PPIT_000109</name>
</gene>
<organism evidence="1">
    <name type="scientific">Porodaedalea pini</name>
    <dbReference type="NCBI Taxonomy" id="108901"/>
    <lineage>
        <taxon>Eukaryota</taxon>
        <taxon>Fungi</taxon>
        <taxon>Dikarya</taxon>
        <taxon>Basidiomycota</taxon>
        <taxon>Agaricomycotina</taxon>
        <taxon>Agaricomycetes</taxon>
        <taxon>Hymenochaetales</taxon>
        <taxon>Hymenochaetaceae</taxon>
        <taxon>Porodaedalea</taxon>
    </lineage>
</organism>
<protein>
    <submittedName>
        <fullName evidence="1">Uncharacterized protein</fullName>
    </submittedName>
</protein>
<evidence type="ECO:0000313" key="1">
    <source>
        <dbReference type="EMBL" id="QEG57004.1"/>
    </source>
</evidence>
<dbReference type="EMBL" id="MK623257">
    <property type="protein sequence ID" value="QEG57004.1"/>
    <property type="molecule type" value="Genomic_DNA"/>
</dbReference>
<accession>A0A5B9RAZ6</accession>
<reference evidence="1" key="2">
    <citation type="submission" date="2019-03" db="EMBL/GenBank/DDBJ databases">
        <authorList>
            <person name="Lee H.-H."/>
            <person name="Tsai I.J."/>
        </authorList>
    </citation>
    <scope>NUCLEOTIDE SEQUENCE</scope>
    <source>
        <strain evidence="1">BCRC 35384</strain>
    </source>
</reference>
<name>A0A5B9RAZ6_9AGAM</name>
<sequence>MVTHTQNKIKMIIKTITPRKTLSIRNLRENIDLFIRQTRQSSQHVVMQIKLSYNGKNETLSKKLAMDLNNKKQIKTLRDIATKNFNKIAKDKTELNKTQIFIYYRETSEEAYNNFNDSLSMNNKKDLFDIDDIN</sequence>
<geneLocation type="mitochondrion" evidence="1"/>